<feature type="repeat" description="WD" evidence="3">
    <location>
        <begin position="952"/>
        <end position="991"/>
    </location>
</feature>
<dbReference type="PROSITE" id="PS50104">
    <property type="entry name" value="TIR"/>
    <property type="match status" value="1"/>
</dbReference>
<accession>A0A1W2A536</accession>
<dbReference type="InterPro" id="IPR027417">
    <property type="entry name" value="P-loop_NTPase"/>
</dbReference>
<dbReference type="Gene3D" id="3.40.50.300">
    <property type="entry name" value="P-loop containing nucleotide triphosphate hydrolases"/>
    <property type="match status" value="1"/>
</dbReference>
<dbReference type="InterPro" id="IPR052652">
    <property type="entry name" value="Telomerase_Complex_Comp"/>
</dbReference>
<dbReference type="SUPFAM" id="SSF52540">
    <property type="entry name" value="P-loop containing nucleoside triphosphate hydrolases"/>
    <property type="match status" value="1"/>
</dbReference>
<name>A0A1W2A536_9RHOB</name>
<dbReference type="GO" id="GO:0007165">
    <property type="term" value="P:signal transduction"/>
    <property type="evidence" value="ECO:0007669"/>
    <property type="project" value="InterPro"/>
</dbReference>
<protein>
    <submittedName>
        <fullName evidence="5">WD40 repeat</fullName>
    </submittedName>
</protein>
<dbReference type="EMBL" id="FWYD01000002">
    <property type="protein sequence ID" value="SMC55787.1"/>
    <property type="molecule type" value="Genomic_DNA"/>
</dbReference>
<proteinExistence type="predicted"/>
<dbReference type="InterPro" id="IPR020472">
    <property type="entry name" value="WD40_PAC1"/>
</dbReference>
<evidence type="ECO:0000259" key="4">
    <source>
        <dbReference type="PROSITE" id="PS50104"/>
    </source>
</evidence>
<feature type="repeat" description="WD" evidence="3">
    <location>
        <begin position="1089"/>
        <end position="1119"/>
    </location>
</feature>
<dbReference type="InterPro" id="IPR035897">
    <property type="entry name" value="Toll_tir_struct_dom_sf"/>
</dbReference>
<sequence>MSTIFISHSSADSALAKQLEARLRQQNHVCVFLDLDPTKGIVAGRSWERTLYRKLRACRVVIAICTESYLQSHWCFAEIALARMEGKPIMALLADPLAPDAKLPSIITEKQFIDLRANPEDGYRRLWHGLSELDLLGAVGDWDPRSSPYLGLNAYHEEHAPVFFGRENEVRAGVELLDRGAPGLIMVLGASGSGKSSLARAGILPRLRREPKHWVIVDPFRPGRDPFAELAQSLSNSLRRYAPNATPDARKPENIQRRLETWHKAPPLLLTHQMEPDPPTAETKPQEDERLHNLLARLEALRHEPPSDANASLLEFLDWSLDDLRRICNQEPEDAPMRPGSTPLVDFAYQLRRSAGQPEAQLLVVIDQFEELLGQLGTNAQTAHFLNLLAASLDVEDSPITVFVTMRSDFLESFQHANAQLGMDFETLSLGPMAVEGMRQVIEAPAKLGAIELEPGLADRLLEDASTADALPLLSFTLWLMWRDCHQAGLLTLDAYKVLGGLDGAIAGEADAILARARQNDKEPALRIAFLQMVRLADDGQFARQPVPWDAPELRPVEDLLDSFVERRLLVSRAEGGTRVLEVAHESLFRTWKPLRSWIEDHRAEFLLRQQVRQASVAWDKAGRPADHLWRGSRLEQAVELLNRGGFDGRTTDHKTGKAFVQTSEAMRKRQGRRRRNIVMAVTAVLLGFLGYALVKEHEAKMSERMSWARQQALTALGLMGTDPVQSMVTARSAVCVTQTHDGLVLPAAQSALNRAVQAAQRQQTLKGHKHAVTDVHFLPPPGDGGTAVQHMISLDRNRSVLTWNVPDDTARQCSGTPAPKLAADRVRQFAASPSGGFFIAAVAGGNVDLYDISNPADRPKLSAVMPQQVEVSAISVAPDGSRTAVAGRDGSVVVTPISDKSWTTNGIALPRQDVRVTHLAFSEDARVLATAGWDGKLTLWDAATGALLHRLESHAEGVTALAFKDGMLASGGWDKMVKVWDISSGKLIHRYAHDAAISALAFVPDSDAVHILASASWDKTVRLWDVTMGSALHTLEHSAPVVSLAVAPKSANVPEAGPLRIATGDWSGRVYLWTLDKGAKTTAASKIVAHHQQPVNALSFNEDASRLASASDDSTIKLSKLTDRTDQYDWKSGLDVRQFNRGATNEKWIAVITQNGVQVQDAHEGGVRQSVTGYSGNAEGVAFSAGTSSRLAVAADTLFEYYLDPQELLICADKMIAQDPTTHAAGKSMAELCSQVALPSDIASIWSRGRAFLTRFLTFQ</sequence>
<evidence type="ECO:0000313" key="6">
    <source>
        <dbReference type="Proteomes" id="UP000192330"/>
    </source>
</evidence>
<dbReference type="Pfam" id="PF12894">
    <property type="entry name" value="ANAPC4_WD40"/>
    <property type="match status" value="1"/>
</dbReference>
<dbReference type="Proteomes" id="UP000192330">
    <property type="component" value="Unassembled WGS sequence"/>
</dbReference>
<dbReference type="SUPFAM" id="SSF52200">
    <property type="entry name" value="Toll/Interleukin receptor TIR domain"/>
    <property type="match status" value="1"/>
</dbReference>
<dbReference type="SMART" id="SM00320">
    <property type="entry name" value="WD40"/>
    <property type="match status" value="8"/>
</dbReference>
<evidence type="ECO:0000256" key="1">
    <source>
        <dbReference type="ARBA" id="ARBA00022574"/>
    </source>
</evidence>
<dbReference type="RefSeq" id="WP_084350889.1">
    <property type="nucleotide sequence ID" value="NZ_FWYD01000002.1"/>
</dbReference>
<dbReference type="Pfam" id="PF00400">
    <property type="entry name" value="WD40"/>
    <property type="match status" value="2"/>
</dbReference>
<gene>
    <name evidence="5" type="ORF">SAMN06295998_102421</name>
</gene>
<dbReference type="Pfam" id="PF20703">
    <property type="entry name" value="nSTAND1"/>
    <property type="match status" value="2"/>
</dbReference>
<keyword evidence="6" id="KW-1185">Reference proteome</keyword>
<dbReference type="Gene3D" id="2.130.10.10">
    <property type="entry name" value="YVTN repeat-like/Quinoprotein amine dehydrogenase"/>
    <property type="match status" value="4"/>
</dbReference>
<dbReference type="GO" id="GO:0070034">
    <property type="term" value="F:telomerase RNA binding"/>
    <property type="evidence" value="ECO:0007669"/>
    <property type="project" value="TreeGrafter"/>
</dbReference>
<dbReference type="PRINTS" id="PR00320">
    <property type="entry name" value="GPROTEINBRPT"/>
</dbReference>
<dbReference type="InterPro" id="IPR036322">
    <property type="entry name" value="WD40_repeat_dom_sf"/>
</dbReference>
<feature type="domain" description="TIR" evidence="4">
    <location>
        <begin position="1"/>
        <end position="134"/>
    </location>
</feature>
<evidence type="ECO:0000256" key="2">
    <source>
        <dbReference type="ARBA" id="ARBA00022737"/>
    </source>
</evidence>
<dbReference type="PROSITE" id="PS00678">
    <property type="entry name" value="WD_REPEATS_1"/>
    <property type="match status" value="3"/>
</dbReference>
<dbReference type="InterPro" id="IPR015943">
    <property type="entry name" value="WD40/YVTN_repeat-like_dom_sf"/>
</dbReference>
<dbReference type="InterPro" id="IPR024977">
    <property type="entry name" value="Apc4-like_WD40_dom"/>
</dbReference>
<dbReference type="Pfam" id="PF13676">
    <property type="entry name" value="TIR_2"/>
    <property type="match status" value="1"/>
</dbReference>
<dbReference type="InterPro" id="IPR000157">
    <property type="entry name" value="TIR_dom"/>
</dbReference>
<dbReference type="Gene3D" id="3.40.50.10140">
    <property type="entry name" value="Toll/interleukin-1 receptor homology (TIR) domain"/>
    <property type="match status" value="1"/>
</dbReference>
<dbReference type="InterPro" id="IPR019775">
    <property type="entry name" value="WD40_repeat_CS"/>
</dbReference>
<dbReference type="PANTHER" id="PTHR44791">
    <property type="entry name" value="TELOMERASE PROTEIN COMPONENT 1 TEP1"/>
    <property type="match status" value="1"/>
</dbReference>
<dbReference type="InterPro" id="IPR001680">
    <property type="entry name" value="WD40_rpt"/>
</dbReference>
<reference evidence="5 6" key="1">
    <citation type="submission" date="2017-04" db="EMBL/GenBank/DDBJ databases">
        <authorList>
            <person name="Afonso C.L."/>
            <person name="Miller P.J."/>
            <person name="Scott M.A."/>
            <person name="Spackman E."/>
            <person name="Goraichik I."/>
            <person name="Dimitrov K.M."/>
            <person name="Suarez D.L."/>
            <person name="Swayne D.E."/>
        </authorList>
    </citation>
    <scope>NUCLEOTIDE SEQUENCE [LARGE SCALE GENOMIC DNA]</scope>
    <source>
        <strain evidence="5 6">CGMCC 1.12644</strain>
    </source>
</reference>
<feature type="repeat" description="WD" evidence="3">
    <location>
        <begin position="991"/>
        <end position="1035"/>
    </location>
</feature>
<dbReference type="AlphaFoldDB" id="A0A1W2A536"/>
<dbReference type="SUPFAM" id="SSF50978">
    <property type="entry name" value="WD40 repeat-like"/>
    <property type="match status" value="2"/>
</dbReference>
<dbReference type="InterPro" id="IPR049052">
    <property type="entry name" value="nSTAND1"/>
</dbReference>
<dbReference type="PANTHER" id="PTHR44791:SF1">
    <property type="entry name" value="TELOMERASE PROTEIN COMPONENT 1"/>
    <property type="match status" value="1"/>
</dbReference>
<dbReference type="GO" id="GO:0003720">
    <property type="term" value="F:telomerase activity"/>
    <property type="evidence" value="ECO:0007669"/>
    <property type="project" value="TreeGrafter"/>
</dbReference>
<dbReference type="PROSITE" id="PS50082">
    <property type="entry name" value="WD_REPEATS_2"/>
    <property type="match status" value="4"/>
</dbReference>
<dbReference type="PROSITE" id="PS50294">
    <property type="entry name" value="WD_REPEATS_REGION"/>
    <property type="match status" value="4"/>
</dbReference>
<feature type="repeat" description="WD" evidence="3">
    <location>
        <begin position="910"/>
        <end position="951"/>
    </location>
</feature>
<evidence type="ECO:0000313" key="5">
    <source>
        <dbReference type="EMBL" id="SMC55787.1"/>
    </source>
</evidence>
<dbReference type="STRING" id="1387277.SAMN06295998_102421"/>
<organism evidence="5 6">
    <name type="scientific">Primorskyibacter flagellatus</name>
    <dbReference type="NCBI Taxonomy" id="1387277"/>
    <lineage>
        <taxon>Bacteria</taxon>
        <taxon>Pseudomonadati</taxon>
        <taxon>Pseudomonadota</taxon>
        <taxon>Alphaproteobacteria</taxon>
        <taxon>Rhodobacterales</taxon>
        <taxon>Roseobacteraceae</taxon>
        <taxon>Primorskyibacter</taxon>
    </lineage>
</organism>
<evidence type="ECO:0000256" key="3">
    <source>
        <dbReference type="PROSITE-ProRule" id="PRU00221"/>
    </source>
</evidence>
<dbReference type="GO" id="GO:0000722">
    <property type="term" value="P:telomere maintenance via recombination"/>
    <property type="evidence" value="ECO:0007669"/>
    <property type="project" value="TreeGrafter"/>
</dbReference>
<dbReference type="CDD" id="cd00200">
    <property type="entry name" value="WD40"/>
    <property type="match status" value="1"/>
</dbReference>
<keyword evidence="2" id="KW-0677">Repeat</keyword>
<keyword evidence="1 3" id="KW-0853">WD repeat</keyword>
<dbReference type="OrthoDB" id="235631at2"/>